<dbReference type="InterPro" id="IPR050635">
    <property type="entry name" value="ATPase_protein_8"/>
</dbReference>
<dbReference type="RefSeq" id="YP_009049187.1">
    <property type="nucleotide sequence ID" value="NC_024603.1"/>
</dbReference>
<keyword evidence="9 12" id="KW-0496">Mitochondrion</keyword>
<dbReference type="PANTHER" id="PTHR39937:SF1">
    <property type="entry name" value="ATP SYNTHASE PROTEIN 8"/>
    <property type="match status" value="1"/>
</dbReference>
<evidence type="ECO:0000256" key="1">
    <source>
        <dbReference type="ARBA" id="ARBA00004304"/>
    </source>
</evidence>
<dbReference type="Pfam" id="PF00895">
    <property type="entry name" value="ATP-synt_8"/>
    <property type="match status" value="1"/>
</dbReference>
<evidence type="ECO:0000256" key="7">
    <source>
        <dbReference type="ARBA" id="ARBA00022989"/>
    </source>
</evidence>
<organism evidence="14">
    <name type="scientific">Odorrana margaretae</name>
    <name type="common">Chinese frog</name>
    <name type="synonym">Rana margaratae</name>
    <dbReference type="NCBI Taxonomy" id="121156"/>
    <lineage>
        <taxon>Eukaryota</taxon>
        <taxon>Metazoa</taxon>
        <taxon>Chordata</taxon>
        <taxon>Craniata</taxon>
        <taxon>Vertebrata</taxon>
        <taxon>Euteleostomi</taxon>
        <taxon>Amphibia</taxon>
        <taxon>Batrachia</taxon>
        <taxon>Anura</taxon>
        <taxon>Neobatrachia</taxon>
        <taxon>Ranoidea</taxon>
        <taxon>Ranidae</taxon>
        <taxon>Odorrana</taxon>
    </lineage>
</organism>
<evidence type="ECO:0000256" key="12">
    <source>
        <dbReference type="RuleBase" id="RU003661"/>
    </source>
</evidence>
<feature type="transmembrane region" description="Helical" evidence="13">
    <location>
        <begin position="6"/>
        <end position="24"/>
    </location>
</feature>
<comment type="subcellular location">
    <subcellularLocation>
        <location evidence="1 12">Mitochondrion membrane</location>
        <topology evidence="1 12">Single-pass membrane protein</topology>
    </subcellularLocation>
</comment>
<dbReference type="PANTHER" id="PTHR39937">
    <property type="entry name" value="ATP SYNTHASE PROTEIN 8"/>
    <property type="match status" value="1"/>
</dbReference>
<dbReference type="AlphaFoldDB" id="A0A0U1WM32"/>
<evidence type="ECO:0000256" key="8">
    <source>
        <dbReference type="ARBA" id="ARBA00023065"/>
    </source>
</evidence>
<keyword evidence="7 13" id="KW-1133">Transmembrane helix</keyword>
<dbReference type="EMBL" id="KJ815050">
    <property type="protein sequence ID" value="AIE44423.1"/>
    <property type="molecule type" value="Genomic_DNA"/>
</dbReference>
<reference evidence="14" key="1">
    <citation type="journal article" date="2014" name="Mitochondrial DNA">
        <title>Complete mitochondrial genome of the green odorous frog Odorrana margaretae (Anura: Ranidae).</title>
        <authorList>
            <person name="Chen Z."/>
            <person name="Zhang J."/>
            <person name="Zhai X."/>
            <person name="Zhu Y."/>
            <person name="Chen X."/>
        </authorList>
    </citation>
    <scope>NUCLEOTIDE SEQUENCE</scope>
</reference>
<sequence length="55" mass="6599">MPQLDPVPWFCYLTLTWLIFMFLTPQKILAHTSLNKPNIKKAKTLPSQVWPWTWQ</sequence>
<dbReference type="GeneID" id="19909533"/>
<geneLocation type="mitochondrion" evidence="14"/>
<keyword evidence="4 12" id="KW-0138">CF(0)</keyword>
<evidence type="ECO:0000256" key="4">
    <source>
        <dbReference type="ARBA" id="ARBA00022547"/>
    </source>
</evidence>
<dbReference type="GO" id="GO:0015986">
    <property type="term" value="P:proton motive force-driven ATP synthesis"/>
    <property type="evidence" value="ECO:0007669"/>
    <property type="project" value="InterPro"/>
</dbReference>
<keyword evidence="3 12" id="KW-0813">Transport</keyword>
<dbReference type="CTD" id="4509"/>
<keyword evidence="5 12" id="KW-0812">Transmembrane</keyword>
<evidence type="ECO:0000256" key="11">
    <source>
        <dbReference type="ARBA" id="ARBA00023310"/>
    </source>
</evidence>
<name>A0A0U1WM32_ODOMA</name>
<keyword evidence="8 12" id="KW-0406">Ion transport</keyword>
<keyword evidence="11" id="KW-0066">ATP synthesis</keyword>
<evidence type="ECO:0000256" key="13">
    <source>
        <dbReference type="SAM" id="Phobius"/>
    </source>
</evidence>
<proteinExistence type="inferred from homology"/>
<dbReference type="InterPro" id="IPR001421">
    <property type="entry name" value="ATP8_metazoa"/>
</dbReference>
<dbReference type="GO" id="GO:0045259">
    <property type="term" value="C:proton-transporting ATP synthase complex"/>
    <property type="evidence" value="ECO:0007669"/>
    <property type="project" value="UniProtKB-KW"/>
</dbReference>
<evidence type="ECO:0000256" key="6">
    <source>
        <dbReference type="ARBA" id="ARBA00022781"/>
    </source>
</evidence>
<evidence type="ECO:0000256" key="5">
    <source>
        <dbReference type="ARBA" id="ARBA00022692"/>
    </source>
</evidence>
<evidence type="ECO:0000313" key="14">
    <source>
        <dbReference type="EMBL" id="AIE44423.1"/>
    </source>
</evidence>
<protein>
    <recommendedName>
        <fullName evidence="12">ATP synthase complex subunit 8</fullName>
    </recommendedName>
</protein>
<evidence type="ECO:0000256" key="3">
    <source>
        <dbReference type="ARBA" id="ARBA00022448"/>
    </source>
</evidence>
<evidence type="ECO:0000256" key="2">
    <source>
        <dbReference type="ARBA" id="ARBA00008892"/>
    </source>
</evidence>
<keyword evidence="6 12" id="KW-0375">Hydrogen ion transport</keyword>
<dbReference type="GO" id="GO:0031966">
    <property type="term" value="C:mitochondrial membrane"/>
    <property type="evidence" value="ECO:0007669"/>
    <property type="project" value="UniProtKB-SubCell"/>
</dbReference>
<keyword evidence="10 13" id="KW-0472">Membrane</keyword>
<evidence type="ECO:0000256" key="10">
    <source>
        <dbReference type="ARBA" id="ARBA00023136"/>
    </source>
</evidence>
<evidence type="ECO:0000256" key="9">
    <source>
        <dbReference type="ARBA" id="ARBA00023128"/>
    </source>
</evidence>
<accession>A0A0U1WM32</accession>
<comment type="similarity">
    <text evidence="2 12">Belongs to the ATPase protein 8 family.</text>
</comment>
<dbReference type="GO" id="GO:0015078">
    <property type="term" value="F:proton transmembrane transporter activity"/>
    <property type="evidence" value="ECO:0007669"/>
    <property type="project" value="InterPro"/>
</dbReference>
<gene>
    <name evidence="14" type="primary">ATP8</name>
</gene>